<feature type="transmembrane region" description="Helical" evidence="5">
    <location>
        <begin position="213"/>
        <end position="235"/>
    </location>
</feature>
<feature type="transmembrane region" description="Helical" evidence="5">
    <location>
        <begin position="185"/>
        <end position="207"/>
    </location>
</feature>
<dbReference type="SUPFAM" id="SSF103481">
    <property type="entry name" value="Multidrug resistance efflux transporter EmrE"/>
    <property type="match status" value="2"/>
</dbReference>
<accession>A0A6J4UFG8</accession>
<evidence type="ECO:0000256" key="1">
    <source>
        <dbReference type="ARBA" id="ARBA00004141"/>
    </source>
</evidence>
<feature type="transmembrane region" description="Helical" evidence="5">
    <location>
        <begin position="247"/>
        <end position="267"/>
    </location>
</feature>
<dbReference type="PANTHER" id="PTHR32322">
    <property type="entry name" value="INNER MEMBRANE TRANSPORTER"/>
    <property type="match status" value="1"/>
</dbReference>
<dbReference type="InterPro" id="IPR050638">
    <property type="entry name" value="AA-Vitamin_Transporters"/>
</dbReference>
<dbReference type="GO" id="GO:0016020">
    <property type="term" value="C:membrane"/>
    <property type="evidence" value="ECO:0007669"/>
    <property type="project" value="UniProtKB-SubCell"/>
</dbReference>
<sequence length="309" mass="32176">MTGSTAPQRILPQFIALSVIWGASFLFIKVALDGLSPAQIVVGRLVLGAMVLIAILVWTRQRLPSDPGVWGHLAVVAALQCVPFLLFAWATGQISSGLASIYNATVPLLTMVVGLALLPEEHLTRPRLVGLLIGLGGVGVIFGVWDAPEASGLLAQLACLVATVGYGFAFVYLRRYITPRGLGAIPLATVQIGLGAVMMLAVTPLIATEPIELDLAIIASMVALGAGGTGLAYIWNTNIVAGWGATNASTVTYLIPVVGVTLGIVVLGETLSWNQPVGALIVVLGIVISQDRLTLSGSAGWASRVRQRT</sequence>
<feature type="domain" description="EamA" evidence="6">
    <location>
        <begin position="14"/>
        <end position="142"/>
    </location>
</feature>
<dbReference type="InterPro" id="IPR000620">
    <property type="entry name" value="EamA_dom"/>
</dbReference>
<feature type="domain" description="EamA" evidence="6">
    <location>
        <begin position="155"/>
        <end position="288"/>
    </location>
</feature>
<feature type="transmembrane region" description="Helical" evidence="5">
    <location>
        <begin position="153"/>
        <end position="173"/>
    </location>
</feature>
<evidence type="ECO:0000259" key="6">
    <source>
        <dbReference type="Pfam" id="PF00892"/>
    </source>
</evidence>
<feature type="transmembrane region" description="Helical" evidence="5">
    <location>
        <begin position="101"/>
        <end position="119"/>
    </location>
</feature>
<feature type="transmembrane region" description="Helical" evidence="5">
    <location>
        <begin position="70"/>
        <end position="89"/>
    </location>
</feature>
<feature type="transmembrane region" description="Helical" evidence="5">
    <location>
        <begin position="128"/>
        <end position="147"/>
    </location>
</feature>
<dbReference type="InterPro" id="IPR037185">
    <property type="entry name" value="EmrE-like"/>
</dbReference>
<organism evidence="7">
    <name type="scientific">uncultured Thermomicrobiales bacterium</name>
    <dbReference type="NCBI Taxonomy" id="1645740"/>
    <lineage>
        <taxon>Bacteria</taxon>
        <taxon>Pseudomonadati</taxon>
        <taxon>Thermomicrobiota</taxon>
        <taxon>Thermomicrobia</taxon>
        <taxon>Thermomicrobiales</taxon>
        <taxon>environmental samples</taxon>
    </lineage>
</organism>
<keyword evidence="2 5" id="KW-0812">Transmembrane</keyword>
<proteinExistence type="predicted"/>
<feature type="transmembrane region" description="Helical" evidence="5">
    <location>
        <begin position="38"/>
        <end position="58"/>
    </location>
</feature>
<dbReference type="EMBL" id="CADCWK010000054">
    <property type="protein sequence ID" value="CAA9548252.1"/>
    <property type="molecule type" value="Genomic_DNA"/>
</dbReference>
<protein>
    <submittedName>
        <fullName evidence="7">Permease of the drug/metabolite transporter (DMT) superfamily</fullName>
    </submittedName>
</protein>
<dbReference type="Pfam" id="PF00892">
    <property type="entry name" value="EamA"/>
    <property type="match status" value="2"/>
</dbReference>
<dbReference type="AlphaFoldDB" id="A0A6J4UFG8"/>
<dbReference type="PANTHER" id="PTHR32322:SF9">
    <property type="entry name" value="AMINO-ACID METABOLITE EFFLUX PUMP-RELATED"/>
    <property type="match status" value="1"/>
</dbReference>
<feature type="transmembrane region" description="Helical" evidence="5">
    <location>
        <begin position="12"/>
        <end position="32"/>
    </location>
</feature>
<evidence type="ECO:0000256" key="5">
    <source>
        <dbReference type="SAM" id="Phobius"/>
    </source>
</evidence>
<gene>
    <name evidence="7" type="ORF">AVDCRST_MAG33-659</name>
</gene>
<keyword evidence="3 5" id="KW-1133">Transmembrane helix</keyword>
<keyword evidence="4 5" id="KW-0472">Membrane</keyword>
<evidence type="ECO:0000313" key="7">
    <source>
        <dbReference type="EMBL" id="CAA9548252.1"/>
    </source>
</evidence>
<name>A0A6J4UFG8_9BACT</name>
<evidence type="ECO:0000256" key="4">
    <source>
        <dbReference type="ARBA" id="ARBA00023136"/>
    </source>
</evidence>
<comment type="subcellular location">
    <subcellularLocation>
        <location evidence="1">Membrane</location>
        <topology evidence="1">Multi-pass membrane protein</topology>
    </subcellularLocation>
</comment>
<reference evidence="7" key="1">
    <citation type="submission" date="2020-02" db="EMBL/GenBank/DDBJ databases">
        <authorList>
            <person name="Meier V. D."/>
        </authorList>
    </citation>
    <scope>NUCLEOTIDE SEQUENCE</scope>
    <source>
        <strain evidence="7">AVDCRST_MAG33</strain>
    </source>
</reference>
<evidence type="ECO:0000256" key="2">
    <source>
        <dbReference type="ARBA" id="ARBA00022692"/>
    </source>
</evidence>
<evidence type="ECO:0000256" key="3">
    <source>
        <dbReference type="ARBA" id="ARBA00022989"/>
    </source>
</evidence>